<sequence>MPFLLFSLLILCTTHVARAALPPACTRILGTLSDRLDSLAHSYQAEVCAKGCQPAVADWEEWTYQHAFLPFVDTVATEMGLSSRFRETFIQFGEQVAAVVKRDCGPLLQGKHFCAESEALNQWGSCFKKKSAVVALKNSLKLFPLVTSEICKGEYTYLEKDELWEVVLPGYMKEYAATCKKDDTHDEL</sequence>
<evidence type="ECO:0000256" key="1">
    <source>
        <dbReference type="SAM" id="SignalP"/>
    </source>
</evidence>
<protein>
    <submittedName>
        <fullName evidence="2">Uncharacterized protein</fullName>
    </submittedName>
</protein>
<evidence type="ECO:0000313" key="3">
    <source>
        <dbReference type="Proteomes" id="UP000053958"/>
    </source>
</evidence>
<dbReference type="OrthoDB" id="4477787at2759"/>
<dbReference type="STRING" id="1408163.A0A0F4YEA5"/>
<dbReference type="Proteomes" id="UP000053958">
    <property type="component" value="Unassembled WGS sequence"/>
</dbReference>
<organism evidence="2 3">
    <name type="scientific">Rasamsonia emersonii (strain ATCC 16479 / CBS 393.64 / IMI 116815)</name>
    <dbReference type="NCBI Taxonomy" id="1408163"/>
    <lineage>
        <taxon>Eukaryota</taxon>
        <taxon>Fungi</taxon>
        <taxon>Dikarya</taxon>
        <taxon>Ascomycota</taxon>
        <taxon>Pezizomycotina</taxon>
        <taxon>Eurotiomycetes</taxon>
        <taxon>Eurotiomycetidae</taxon>
        <taxon>Eurotiales</taxon>
        <taxon>Trichocomaceae</taxon>
        <taxon>Rasamsonia</taxon>
    </lineage>
</organism>
<proteinExistence type="predicted"/>
<keyword evidence="1" id="KW-0732">Signal</keyword>
<accession>A0A0F4YEA5</accession>
<gene>
    <name evidence="2" type="ORF">T310_9865</name>
</gene>
<feature type="signal peptide" evidence="1">
    <location>
        <begin position="1"/>
        <end position="19"/>
    </location>
</feature>
<dbReference type="EMBL" id="LASV01000754">
    <property type="protein sequence ID" value="KKA16519.1"/>
    <property type="molecule type" value="Genomic_DNA"/>
</dbReference>
<dbReference type="AlphaFoldDB" id="A0A0F4YEA5"/>
<feature type="chain" id="PRO_5002481860" evidence="1">
    <location>
        <begin position="20"/>
        <end position="188"/>
    </location>
</feature>
<dbReference type="GeneID" id="25321787"/>
<comment type="caution">
    <text evidence="2">The sequence shown here is derived from an EMBL/GenBank/DDBJ whole genome shotgun (WGS) entry which is preliminary data.</text>
</comment>
<reference evidence="2 3" key="1">
    <citation type="submission" date="2015-04" db="EMBL/GenBank/DDBJ databases">
        <authorList>
            <person name="Heijne W.H."/>
            <person name="Fedorova N.D."/>
            <person name="Nierman W.C."/>
            <person name="Vollebregt A.W."/>
            <person name="Zhao Z."/>
            <person name="Wu L."/>
            <person name="Kumar M."/>
            <person name="Stam H."/>
            <person name="van den Berg M.A."/>
            <person name="Pel H.J."/>
        </authorList>
    </citation>
    <scope>NUCLEOTIDE SEQUENCE [LARGE SCALE GENOMIC DNA]</scope>
    <source>
        <strain evidence="2 3">CBS 393.64</strain>
    </source>
</reference>
<evidence type="ECO:0000313" key="2">
    <source>
        <dbReference type="EMBL" id="KKA16519.1"/>
    </source>
</evidence>
<keyword evidence="3" id="KW-1185">Reference proteome</keyword>
<name>A0A0F4YEA5_RASE3</name>
<dbReference type="RefSeq" id="XP_013323131.1">
    <property type="nucleotide sequence ID" value="XM_013467677.1"/>
</dbReference>